<dbReference type="GO" id="GO:0007156">
    <property type="term" value="P:homophilic cell adhesion via plasma membrane adhesion molecules"/>
    <property type="evidence" value="ECO:0007669"/>
    <property type="project" value="InterPro"/>
</dbReference>
<dbReference type="InterPro" id="IPR015919">
    <property type="entry name" value="Cadherin-like_sf"/>
</dbReference>
<dbReference type="GO" id="GO:0043235">
    <property type="term" value="C:receptor complex"/>
    <property type="evidence" value="ECO:0007669"/>
    <property type="project" value="TreeGrafter"/>
</dbReference>
<evidence type="ECO:0000256" key="16">
    <source>
        <dbReference type="SAM" id="MobiDB-lite"/>
    </source>
</evidence>
<evidence type="ECO:0000313" key="21">
    <source>
        <dbReference type="EMBL" id="KAK4311738.1"/>
    </source>
</evidence>
<feature type="domain" description="Cadherin" evidence="20">
    <location>
        <begin position="39"/>
        <end position="134"/>
    </location>
</feature>
<dbReference type="FunFam" id="1.10.510.10:FF:000190">
    <property type="entry name" value="Proto-oncogene tyrosine-protein kinase receptor Ret"/>
    <property type="match status" value="1"/>
</dbReference>
<dbReference type="PROSITE" id="PS50268">
    <property type="entry name" value="CADHERIN_2"/>
    <property type="match status" value="1"/>
</dbReference>
<dbReference type="PROSITE" id="PS00107">
    <property type="entry name" value="PROTEIN_KINASE_ATP"/>
    <property type="match status" value="1"/>
</dbReference>
<keyword evidence="6 15" id="KW-0547">Nucleotide-binding</keyword>
<evidence type="ECO:0000256" key="4">
    <source>
        <dbReference type="ARBA" id="ARBA00022692"/>
    </source>
</evidence>
<dbReference type="CDD" id="cd00192">
    <property type="entry name" value="PTKc"/>
    <property type="match status" value="1"/>
</dbReference>
<evidence type="ECO:0000256" key="1">
    <source>
        <dbReference type="ARBA" id="ARBA00004479"/>
    </source>
</evidence>
<dbReference type="InterPro" id="IPR050122">
    <property type="entry name" value="RTK"/>
</dbReference>
<organism evidence="21 22">
    <name type="scientific">Petrolisthes manimaculis</name>
    <dbReference type="NCBI Taxonomy" id="1843537"/>
    <lineage>
        <taxon>Eukaryota</taxon>
        <taxon>Metazoa</taxon>
        <taxon>Ecdysozoa</taxon>
        <taxon>Arthropoda</taxon>
        <taxon>Crustacea</taxon>
        <taxon>Multicrustacea</taxon>
        <taxon>Malacostraca</taxon>
        <taxon>Eumalacostraca</taxon>
        <taxon>Eucarida</taxon>
        <taxon>Decapoda</taxon>
        <taxon>Pleocyemata</taxon>
        <taxon>Anomura</taxon>
        <taxon>Galatheoidea</taxon>
        <taxon>Porcellanidae</taxon>
        <taxon>Petrolisthes</taxon>
    </lineage>
</organism>
<dbReference type="Proteomes" id="UP001292094">
    <property type="component" value="Unassembled WGS sequence"/>
</dbReference>
<dbReference type="InterPro" id="IPR017441">
    <property type="entry name" value="Protein_kinase_ATP_BS"/>
</dbReference>
<evidence type="ECO:0000256" key="8">
    <source>
        <dbReference type="ARBA" id="ARBA00022840"/>
    </source>
</evidence>
<keyword evidence="3" id="KW-0808">Transferase</keyword>
<evidence type="ECO:0000256" key="12">
    <source>
        <dbReference type="ARBA" id="ARBA00023180"/>
    </source>
</evidence>
<dbReference type="PROSITE" id="PS50011">
    <property type="entry name" value="PROTEIN_KINASE_DOM"/>
    <property type="match status" value="1"/>
</dbReference>
<keyword evidence="22" id="KW-1185">Reference proteome</keyword>
<dbReference type="GO" id="GO:0007169">
    <property type="term" value="P:cell surface receptor protein tyrosine kinase signaling pathway"/>
    <property type="evidence" value="ECO:0007669"/>
    <property type="project" value="TreeGrafter"/>
</dbReference>
<reference evidence="21" key="1">
    <citation type="submission" date="2023-11" db="EMBL/GenBank/DDBJ databases">
        <title>Genome assemblies of two species of porcelain crab, Petrolisthes cinctipes and Petrolisthes manimaculis (Anomura: Porcellanidae).</title>
        <authorList>
            <person name="Angst P."/>
        </authorList>
    </citation>
    <scope>NUCLEOTIDE SEQUENCE</scope>
    <source>
        <strain evidence="21">PB745_02</strain>
        <tissue evidence="21">Gill</tissue>
    </source>
</reference>
<keyword evidence="10 17" id="KW-0472">Membrane</keyword>
<dbReference type="PANTHER" id="PTHR24416:SF621">
    <property type="entry name" value="TYROSINE KINASE RECEPTOR CAD96CA"/>
    <property type="match status" value="1"/>
</dbReference>
<dbReference type="SUPFAM" id="SSF49313">
    <property type="entry name" value="Cadherin-like"/>
    <property type="match status" value="1"/>
</dbReference>
<dbReference type="InterPro" id="IPR000719">
    <property type="entry name" value="Prot_kinase_dom"/>
</dbReference>
<dbReference type="PRINTS" id="PR00109">
    <property type="entry name" value="TYRKINASE"/>
</dbReference>
<evidence type="ECO:0000256" key="17">
    <source>
        <dbReference type="SAM" id="Phobius"/>
    </source>
</evidence>
<keyword evidence="7" id="KW-0418">Kinase</keyword>
<evidence type="ECO:0000256" key="9">
    <source>
        <dbReference type="ARBA" id="ARBA00022989"/>
    </source>
</evidence>
<keyword evidence="14" id="KW-0106">Calcium</keyword>
<evidence type="ECO:0000256" key="11">
    <source>
        <dbReference type="ARBA" id="ARBA00023137"/>
    </source>
</evidence>
<proteinExistence type="predicted"/>
<feature type="transmembrane region" description="Helical" evidence="17">
    <location>
        <begin position="326"/>
        <end position="350"/>
    </location>
</feature>
<accession>A0AAE1PPD3</accession>
<keyword evidence="8 15" id="KW-0067">ATP-binding</keyword>
<evidence type="ECO:0000256" key="5">
    <source>
        <dbReference type="ARBA" id="ARBA00022729"/>
    </source>
</evidence>
<evidence type="ECO:0000313" key="22">
    <source>
        <dbReference type="Proteomes" id="UP001292094"/>
    </source>
</evidence>
<dbReference type="InterPro" id="IPR008266">
    <property type="entry name" value="Tyr_kinase_AS"/>
</dbReference>
<dbReference type="GO" id="GO:1902533">
    <property type="term" value="P:positive regulation of intracellular signal transduction"/>
    <property type="evidence" value="ECO:0007669"/>
    <property type="project" value="UniProtKB-ARBA"/>
</dbReference>
<evidence type="ECO:0000256" key="7">
    <source>
        <dbReference type="ARBA" id="ARBA00022777"/>
    </source>
</evidence>
<keyword evidence="5 18" id="KW-0732">Signal</keyword>
<dbReference type="AlphaFoldDB" id="A0AAE1PPD3"/>
<feature type="binding site" evidence="15">
    <location>
        <position position="501"/>
    </location>
    <ligand>
        <name>ATP</name>
        <dbReference type="ChEBI" id="CHEBI:30616"/>
    </ligand>
</feature>
<evidence type="ECO:0000256" key="18">
    <source>
        <dbReference type="SAM" id="SignalP"/>
    </source>
</evidence>
<dbReference type="InterPro" id="IPR020635">
    <property type="entry name" value="Tyr_kinase_cat_dom"/>
</dbReference>
<dbReference type="GO" id="GO:0005509">
    <property type="term" value="F:calcium ion binding"/>
    <property type="evidence" value="ECO:0007669"/>
    <property type="project" value="UniProtKB-UniRule"/>
</dbReference>
<gene>
    <name evidence="21" type="ORF">Pmani_016794</name>
</gene>
<dbReference type="GO" id="GO:0005886">
    <property type="term" value="C:plasma membrane"/>
    <property type="evidence" value="ECO:0007669"/>
    <property type="project" value="TreeGrafter"/>
</dbReference>
<dbReference type="Pfam" id="PF07714">
    <property type="entry name" value="PK_Tyr_Ser-Thr"/>
    <property type="match status" value="1"/>
</dbReference>
<evidence type="ECO:0000259" key="19">
    <source>
        <dbReference type="PROSITE" id="PS50011"/>
    </source>
</evidence>
<comment type="subcellular location">
    <subcellularLocation>
        <location evidence="1">Membrane</location>
        <topology evidence="1">Single-pass type I membrane protein</topology>
    </subcellularLocation>
</comment>
<name>A0AAE1PPD3_9EUCA</name>
<dbReference type="EC" id="2.7.10.1" evidence="2"/>
<keyword evidence="12" id="KW-0325">Glycoprotein</keyword>
<dbReference type="Gene3D" id="1.10.510.10">
    <property type="entry name" value="Transferase(Phosphotransferase) domain 1"/>
    <property type="match status" value="1"/>
</dbReference>
<dbReference type="InterPro" id="IPR011009">
    <property type="entry name" value="Kinase-like_dom_sf"/>
</dbReference>
<dbReference type="SUPFAM" id="SSF56112">
    <property type="entry name" value="Protein kinase-like (PK-like)"/>
    <property type="match status" value="1"/>
</dbReference>
<dbReference type="InterPro" id="IPR002126">
    <property type="entry name" value="Cadherin-like_dom"/>
</dbReference>
<dbReference type="InterPro" id="IPR001245">
    <property type="entry name" value="Ser-Thr/Tyr_kinase_cat_dom"/>
</dbReference>
<evidence type="ECO:0000256" key="14">
    <source>
        <dbReference type="PROSITE-ProRule" id="PRU00043"/>
    </source>
</evidence>
<feature type="domain" description="Protein kinase" evidence="19">
    <location>
        <begin position="468"/>
        <end position="742"/>
    </location>
</feature>
<keyword evidence="11" id="KW-0829">Tyrosine-protein kinase</keyword>
<keyword evidence="4 17" id="KW-0812">Transmembrane</keyword>
<feature type="region of interest" description="Disordered" evidence="16">
    <location>
        <begin position="374"/>
        <end position="399"/>
    </location>
</feature>
<comment type="catalytic activity">
    <reaction evidence="13">
        <text>L-tyrosyl-[protein] + ATP = O-phospho-L-tyrosyl-[protein] + ADP + H(+)</text>
        <dbReference type="Rhea" id="RHEA:10596"/>
        <dbReference type="Rhea" id="RHEA-COMP:10136"/>
        <dbReference type="Rhea" id="RHEA-COMP:20101"/>
        <dbReference type="ChEBI" id="CHEBI:15378"/>
        <dbReference type="ChEBI" id="CHEBI:30616"/>
        <dbReference type="ChEBI" id="CHEBI:46858"/>
        <dbReference type="ChEBI" id="CHEBI:61978"/>
        <dbReference type="ChEBI" id="CHEBI:456216"/>
        <dbReference type="EC" id="2.7.10.1"/>
    </reaction>
</comment>
<evidence type="ECO:0000256" key="6">
    <source>
        <dbReference type="ARBA" id="ARBA00022741"/>
    </source>
</evidence>
<dbReference type="SMART" id="SM00219">
    <property type="entry name" value="TyrKc"/>
    <property type="match status" value="1"/>
</dbReference>
<feature type="chain" id="PRO_5042177212" description="receptor protein-tyrosine kinase" evidence="18">
    <location>
        <begin position="25"/>
        <end position="771"/>
    </location>
</feature>
<sequence>MTPTNPRWVALCLFLIALAGGVAGNNSPPGLGGNKDWYVTEDEGVGSVVARLQAIDNEGDHVTFTLSPDYRKLIYDYLTIDANNRVVVAQPLTGLAGDGIRAYIVRVQLNDTINTSVTEVRLQVGKPGQRPPSRGSFLGGRPPPNYGGHLSFPREFVGRPGALPQPPIMIPESKPPPLLEVNRVWQVWGDAEVGTEVARVKVTDLTGDGYNLTLNDPENLLKVHQDGQVTVATPLTHQVGRQYRVVVLASSPQGYASEPVVVKIFDPPLYVSTTPNHPFAPILPPVGGNNINNNNNRQDLRVVDGSGVGVGVSTTVPPTTPPTRDLSLTVVPIVVVAGVSPLLVLFYCCWRRYRSRQPQSKKWVVYRDKGEEAAATEIRNSESGEGEAEDGEGGRERRRGSSIINLSALWRRAYSNKYEDGDGGGGGGGGGGVRRGVNSRSRRVNEMPGGGGGGNTTADHWEFPRHRLKVMGILGEGCFGQVWRCEASGLGGERSLVVAAKTVKESAGDRERRDLLQELKVLKSLPKNPNVVALLGCCTEKDPIFVILEYMSGGKLQSYLRASRADTEYHNLHGASSSVTPRDLTLFAFQIARGMEFLASNGIIHRDLAARNVLVGEEKICKVADFGFARDVANNHVYERKSDGRLPIRWMAPESLFDNIFTTKSDVWSFGVLLWEIVTLGSTPYPGLGATEVMRKVREGYRLEKPDHCRREVYNIMYYCWDKDQKERPSFSELVTTLEGLLLSEVEYIQLDKFPDHTYYNFITEQSDELL</sequence>
<dbReference type="PANTHER" id="PTHR24416">
    <property type="entry name" value="TYROSINE-PROTEIN KINASE RECEPTOR"/>
    <property type="match status" value="1"/>
</dbReference>
<protein>
    <recommendedName>
        <fullName evidence="2">receptor protein-tyrosine kinase</fullName>
        <ecNumber evidence="2">2.7.10.1</ecNumber>
    </recommendedName>
</protein>
<evidence type="ECO:0000256" key="3">
    <source>
        <dbReference type="ARBA" id="ARBA00022679"/>
    </source>
</evidence>
<dbReference type="PROSITE" id="PS00109">
    <property type="entry name" value="PROTEIN_KINASE_TYR"/>
    <property type="match status" value="1"/>
</dbReference>
<dbReference type="GO" id="GO:0005524">
    <property type="term" value="F:ATP binding"/>
    <property type="evidence" value="ECO:0007669"/>
    <property type="project" value="UniProtKB-UniRule"/>
</dbReference>
<evidence type="ECO:0000256" key="15">
    <source>
        <dbReference type="PROSITE-ProRule" id="PRU10141"/>
    </source>
</evidence>
<feature type="signal peptide" evidence="18">
    <location>
        <begin position="1"/>
        <end position="24"/>
    </location>
</feature>
<evidence type="ECO:0000259" key="20">
    <source>
        <dbReference type="PROSITE" id="PS50268"/>
    </source>
</evidence>
<dbReference type="Gene3D" id="2.60.40.60">
    <property type="entry name" value="Cadherins"/>
    <property type="match status" value="2"/>
</dbReference>
<dbReference type="GO" id="GO:0004714">
    <property type="term" value="F:transmembrane receptor protein tyrosine kinase activity"/>
    <property type="evidence" value="ECO:0007669"/>
    <property type="project" value="UniProtKB-EC"/>
</dbReference>
<evidence type="ECO:0000256" key="2">
    <source>
        <dbReference type="ARBA" id="ARBA00011902"/>
    </source>
</evidence>
<evidence type="ECO:0000256" key="10">
    <source>
        <dbReference type="ARBA" id="ARBA00023136"/>
    </source>
</evidence>
<dbReference type="Gene3D" id="3.30.200.20">
    <property type="entry name" value="Phosphorylase Kinase, domain 1"/>
    <property type="match status" value="1"/>
</dbReference>
<dbReference type="EMBL" id="JAWZYT010001488">
    <property type="protein sequence ID" value="KAK4311738.1"/>
    <property type="molecule type" value="Genomic_DNA"/>
</dbReference>
<dbReference type="CDD" id="cd11304">
    <property type="entry name" value="Cadherin_repeat"/>
    <property type="match status" value="2"/>
</dbReference>
<keyword evidence="9 17" id="KW-1133">Transmembrane helix</keyword>
<evidence type="ECO:0000256" key="13">
    <source>
        <dbReference type="ARBA" id="ARBA00051243"/>
    </source>
</evidence>
<comment type="caution">
    <text evidence="21">The sequence shown here is derived from an EMBL/GenBank/DDBJ whole genome shotgun (WGS) entry which is preliminary data.</text>
</comment>